<comment type="caution">
    <text evidence="1">The sequence shown here is derived from an EMBL/GenBank/DDBJ whole genome shotgun (WGS) entry which is preliminary data.</text>
</comment>
<sequence>MFENESPNTNLRDCGFKTNGCRVRSYPCWPRVGRPTNDRLNLPLRNIQRHGGYACARLLMKRPIGVPSACGAHASNMRSASPRPLDCDVCSSYVQADTPSINCSGIDASIAVVLRPLLVKLVLQ</sequence>
<dbReference type="AlphaFoldDB" id="A0A4C1WGI4"/>
<reference evidence="1 2" key="1">
    <citation type="journal article" date="2019" name="Commun. Biol.">
        <title>The bagworm genome reveals a unique fibroin gene that provides high tensile strength.</title>
        <authorList>
            <person name="Kono N."/>
            <person name="Nakamura H."/>
            <person name="Ohtoshi R."/>
            <person name="Tomita M."/>
            <person name="Numata K."/>
            <person name="Arakawa K."/>
        </authorList>
    </citation>
    <scope>NUCLEOTIDE SEQUENCE [LARGE SCALE GENOMIC DNA]</scope>
</reference>
<keyword evidence="2" id="KW-1185">Reference proteome</keyword>
<evidence type="ECO:0000313" key="2">
    <source>
        <dbReference type="Proteomes" id="UP000299102"/>
    </source>
</evidence>
<gene>
    <name evidence="1" type="ORF">EVAR_40813_1</name>
</gene>
<name>A0A4C1WGI4_EUMVA</name>
<accession>A0A4C1WGI4</accession>
<protein>
    <submittedName>
        <fullName evidence="1">Uncharacterized protein</fullName>
    </submittedName>
</protein>
<evidence type="ECO:0000313" key="1">
    <source>
        <dbReference type="EMBL" id="GBP50271.1"/>
    </source>
</evidence>
<organism evidence="1 2">
    <name type="scientific">Eumeta variegata</name>
    <name type="common">Bagworm moth</name>
    <name type="synonym">Eumeta japonica</name>
    <dbReference type="NCBI Taxonomy" id="151549"/>
    <lineage>
        <taxon>Eukaryota</taxon>
        <taxon>Metazoa</taxon>
        <taxon>Ecdysozoa</taxon>
        <taxon>Arthropoda</taxon>
        <taxon>Hexapoda</taxon>
        <taxon>Insecta</taxon>
        <taxon>Pterygota</taxon>
        <taxon>Neoptera</taxon>
        <taxon>Endopterygota</taxon>
        <taxon>Lepidoptera</taxon>
        <taxon>Glossata</taxon>
        <taxon>Ditrysia</taxon>
        <taxon>Tineoidea</taxon>
        <taxon>Psychidae</taxon>
        <taxon>Oiketicinae</taxon>
        <taxon>Eumeta</taxon>
    </lineage>
</organism>
<dbReference type="EMBL" id="BGZK01000562">
    <property type="protein sequence ID" value="GBP50271.1"/>
    <property type="molecule type" value="Genomic_DNA"/>
</dbReference>
<dbReference type="Proteomes" id="UP000299102">
    <property type="component" value="Unassembled WGS sequence"/>
</dbReference>
<proteinExistence type="predicted"/>